<organism evidence="1 2">
    <name type="scientific">Pelotomaculum thermopropionicum (strain DSM 13744 / JCM 10971 / SI)</name>
    <dbReference type="NCBI Taxonomy" id="370438"/>
    <lineage>
        <taxon>Bacteria</taxon>
        <taxon>Bacillati</taxon>
        <taxon>Bacillota</taxon>
        <taxon>Clostridia</taxon>
        <taxon>Eubacteriales</taxon>
        <taxon>Desulfotomaculaceae</taxon>
        <taxon>Pelotomaculum</taxon>
    </lineage>
</organism>
<proteinExistence type="predicted"/>
<dbReference type="EMBL" id="AP009389">
    <property type="protein sequence ID" value="BAF59484.1"/>
    <property type="molecule type" value="Genomic_DNA"/>
</dbReference>
<keyword evidence="2" id="KW-1185">Reference proteome</keyword>
<dbReference type="Proteomes" id="UP000006556">
    <property type="component" value="Chromosome"/>
</dbReference>
<sequence>MRYRISTHSTGLRKVAAVGVKCKINRNNVTDSVGLLISILVRYPEVAMVNFDPDNQLLKFTFMYSRVLEDNEINKIKEELLNSIEVYNLLEGKKTRLVSVGHQIYENLTMIEVQRDVDTLAQEEITLIVEFFNQQVNSCLVTEDSEHFIEEDLLVQEEIIDHMLESIKSTAQDKYLLAFREEGRVLVFNK</sequence>
<gene>
    <name evidence="1" type="ordered locus">PTH_1303</name>
</gene>
<evidence type="ECO:0000313" key="1">
    <source>
        <dbReference type="EMBL" id="BAF59484.1"/>
    </source>
</evidence>
<dbReference type="HOGENOM" id="CLU_125481_0_0_9"/>
<reference evidence="2" key="1">
    <citation type="journal article" date="2008" name="Genome Res.">
        <title>The genome of Pelotomaculum thermopropionicum reveals niche-associated evolution in anaerobic microbiota.</title>
        <authorList>
            <person name="Kosaka T."/>
            <person name="Kato S."/>
            <person name="Shimoyama T."/>
            <person name="Ishii S."/>
            <person name="Abe T."/>
            <person name="Watanabe K."/>
        </authorList>
    </citation>
    <scope>NUCLEOTIDE SEQUENCE [LARGE SCALE GENOMIC DNA]</scope>
    <source>
        <strain evidence="2">DSM 13744 / JCM 10971 / SI</strain>
    </source>
</reference>
<dbReference type="STRING" id="370438.PTH_1303"/>
<accession>A5D2N6</accession>
<dbReference type="eggNOG" id="ENOG5031J4X">
    <property type="taxonomic scope" value="Bacteria"/>
</dbReference>
<protein>
    <submittedName>
        <fullName evidence="1">Uncharacterized protein</fullName>
    </submittedName>
</protein>
<evidence type="ECO:0000313" key="2">
    <source>
        <dbReference type="Proteomes" id="UP000006556"/>
    </source>
</evidence>
<dbReference type="AlphaFoldDB" id="A5D2N6"/>
<name>A5D2N6_PELTS</name>
<dbReference type="KEGG" id="pth:PTH_1303"/>